<dbReference type="PROSITE" id="PS00018">
    <property type="entry name" value="EF_HAND_1"/>
    <property type="match status" value="2"/>
</dbReference>
<dbReference type="Pfam" id="PF13499">
    <property type="entry name" value="EF-hand_7"/>
    <property type="match status" value="1"/>
</dbReference>
<dbReference type="SMART" id="SM00054">
    <property type="entry name" value="EFh"/>
    <property type="match status" value="2"/>
</dbReference>
<dbReference type="SUPFAM" id="SSF47473">
    <property type="entry name" value="EF-hand"/>
    <property type="match status" value="1"/>
</dbReference>
<organism evidence="3 4">
    <name type="scientific">Molorchus minor</name>
    <dbReference type="NCBI Taxonomy" id="1323400"/>
    <lineage>
        <taxon>Eukaryota</taxon>
        <taxon>Metazoa</taxon>
        <taxon>Ecdysozoa</taxon>
        <taxon>Arthropoda</taxon>
        <taxon>Hexapoda</taxon>
        <taxon>Insecta</taxon>
        <taxon>Pterygota</taxon>
        <taxon>Neoptera</taxon>
        <taxon>Endopterygota</taxon>
        <taxon>Coleoptera</taxon>
        <taxon>Polyphaga</taxon>
        <taxon>Cucujiformia</taxon>
        <taxon>Chrysomeloidea</taxon>
        <taxon>Cerambycidae</taxon>
        <taxon>Lamiinae</taxon>
        <taxon>Monochamini</taxon>
        <taxon>Molorchus</taxon>
    </lineage>
</organism>
<dbReference type="Proteomes" id="UP001162164">
    <property type="component" value="Unassembled WGS sequence"/>
</dbReference>
<keyword evidence="1" id="KW-0106">Calcium</keyword>
<accession>A0ABQ9JUC9</accession>
<evidence type="ECO:0000256" key="1">
    <source>
        <dbReference type="ARBA" id="ARBA00022837"/>
    </source>
</evidence>
<dbReference type="InterPro" id="IPR011992">
    <property type="entry name" value="EF-hand-dom_pair"/>
</dbReference>
<reference evidence="3" key="1">
    <citation type="journal article" date="2023" name="Insect Mol. Biol.">
        <title>Genome sequencing provides insights into the evolution of gene families encoding plant cell wall-degrading enzymes in longhorned beetles.</title>
        <authorList>
            <person name="Shin N.R."/>
            <person name="Okamura Y."/>
            <person name="Kirsch R."/>
            <person name="Pauchet Y."/>
        </authorList>
    </citation>
    <scope>NUCLEOTIDE SEQUENCE</scope>
    <source>
        <strain evidence="3">MMC_N1</strain>
    </source>
</reference>
<dbReference type="Gene3D" id="1.10.238.10">
    <property type="entry name" value="EF-hand"/>
    <property type="match status" value="1"/>
</dbReference>
<dbReference type="Pfam" id="PF13405">
    <property type="entry name" value="EF-hand_6"/>
    <property type="match status" value="1"/>
</dbReference>
<name>A0ABQ9JUC9_9CUCU</name>
<feature type="domain" description="EF-hand" evidence="2">
    <location>
        <begin position="25"/>
        <end position="60"/>
    </location>
</feature>
<proteinExistence type="predicted"/>
<evidence type="ECO:0000259" key="2">
    <source>
        <dbReference type="PROSITE" id="PS50222"/>
    </source>
</evidence>
<dbReference type="InterPro" id="IPR018247">
    <property type="entry name" value="EF_Hand_1_Ca_BS"/>
</dbReference>
<feature type="domain" description="EF-hand" evidence="2">
    <location>
        <begin position="89"/>
        <end position="124"/>
    </location>
</feature>
<dbReference type="EMBL" id="JAPWTJ010000198">
    <property type="protein sequence ID" value="KAJ8981204.1"/>
    <property type="molecule type" value="Genomic_DNA"/>
</dbReference>
<dbReference type="PROSITE" id="PS50222">
    <property type="entry name" value="EF_HAND_2"/>
    <property type="match status" value="2"/>
</dbReference>
<dbReference type="InterPro" id="IPR002048">
    <property type="entry name" value="EF_hand_dom"/>
</dbReference>
<protein>
    <recommendedName>
        <fullName evidence="2">EF-hand domain-containing protein</fullName>
    </recommendedName>
</protein>
<evidence type="ECO:0000313" key="3">
    <source>
        <dbReference type="EMBL" id="KAJ8981204.1"/>
    </source>
</evidence>
<gene>
    <name evidence="3" type="ORF">NQ317_014848</name>
</gene>
<comment type="caution">
    <text evidence="3">The sequence shown here is derived from an EMBL/GenBank/DDBJ whole genome shotgun (WGS) entry which is preliminary data.</text>
</comment>
<keyword evidence="4" id="KW-1185">Reference proteome</keyword>
<sequence>MPYRNYQDDSIPRHPPHYLHELPQEDEERLGKLFNILDKNGNGRIDILDLSAALKEQGVHHGYAEKFLKSTKSKSGELSLADFIYYVREHEKKLRLHFSHLDKNRDGKIDLDELIRAFVDLGIPLERSEATNLLQR</sequence>
<evidence type="ECO:0000313" key="4">
    <source>
        <dbReference type="Proteomes" id="UP001162164"/>
    </source>
</evidence>